<evidence type="ECO:0000256" key="2">
    <source>
        <dbReference type="ARBA" id="ARBA00022472"/>
    </source>
</evidence>
<keyword evidence="2" id="KW-0805">Transcription regulation</keyword>
<dbReference type="PANTHER" id="PTHR13068:SF236">
    <property type="entry name" value="OS02G0749800 PROTEIN"/>
    <property type="match status" value="1"/>
</dbReference>
<keyword evidence="2" id="KW-0806">Transcription termination</keyword>
<protein>
    <submittedName>
        <fullName evidence="4">Uncharacterized protein</fullName>
    </submittedName>
</protein>
<keyword evidence="5" id="KW-1185">Reference proteome</keyword>
<evidence type="ECO:0000256" key="3">
    <source>
        <dbReference type="ARBA" id="ARBA00022946"/>
    </source>
</evidence>
<keyword evidence="2" id="KW-0804">Transcription</keyword>
<keyword evidence="3" id="KW-0809">Transit peptide</keyword>
<accession>A0A4S8K2F4</accession>
<comment type="similarity">
    <text evidence="1">Belongs to the mTERF family.</text>
</comment>
<dbReference type="InterPro" id="IPR003690">
    <property type="entry name" value="MTERF"/>
</dbReference>
<gene>
    <name evidence="4" type="ORF">C4D60_Mb08t08820</name>
</gene>
<evidence type="ECO:0000313" key="5">
    <source>
        <dbReference type="Proteomes" id="UP000317650"/>
    </source>
</evidence>
<reference evidence="4 5" key="1">
    <citation type="journal article" date="2019" name="Nat. Plants">
        <title>Genome sequencing of Musa balbisiana reveals subgenome evolution and function divergence in polyploid bananas.</title>
        <authorList>
            <person name="Yao X."/>
        </authorList>
    </citation>
    <scope>NUCLEOTIDE SEQUENCE [LARGE SCALE GENOMIC DNA]</scope>
    <source>
        <strain evidence="5">cv. DH-PKW</strain>
        <tissue evidence="4">Leaves</tissue>
    </source>
</reference>
<dbReference type="PANTHER" id="PTHR13068">
    <property type="entry name" value="CGI-12 PROTEIN-RELATED"/>
    <property type="match status" value="1"/>
</dbReference>
<dbReference type="GO" id="GO:0006353">
    <property type="term" value="P:DNA-templated transcription termination"/>
    <property type="evidence" value="ECO:0007669"/>
    <property type="project" value="UniProtKB-KW"/>
</dbReference>
<organism evidence="4 5">
    <name type="scientific">Musa balbisiana</name>
    <name type="common">Banana</name>
    <dbReference type="NCBI Taxonomy" id="52838"/>
    <lineage>
        <taxon>Eukaryota</taxon>
        <taxon>Viridiplantae</taxon>
        <taxon>Streptophyta</taxon>
        <taxon>Embryophyta</taxon>
        <taxon>Tracheophyta</taxon>
        <taxon>Spermatophyta</taxon>
        <taxon>Magnoliopsida</taxon>
        <taxon>Liliopsida</taxon>
        <taxon>Zingiberales</taxon>
        <taxon>Musaceae</taxon>
        <taxon>Musa</taxon>
    </lineage>
</organism>
<evidence type="ECO:0000256" key="1">
    <source>
        <dbReference type="ARBA" id="ARBA00007692"/>
    </source>
</evidence>
<sequence>MLPFFPSALKKSFVPIPPYDAAPNTLDLRTQTASASLLKGRINLFRLLPSPFTKQRWPPSCYSTAAISSSSRDPFAVNFHIDHCNLPLSVAVSAARSLRITELRLTLRFLSSFLPPTHLPDLVASSPSLLCRNLTLQIEPLFALLRRVLDSPDALLLAARRHAGIVTCKLADTATPNISFLISGGVPSGSIAKLLCAHPRSFALPAARFAETVRMVEALGLRPDTSMFVYAIRVMNGMRRSTWEAKLKKEQSEELRNGILPCDHEDKLHRRHDGIWGIWQGRKIIRVNDQLIARVSLLSLMLV</sequence>
<evidence type="ECO:0000313" key="4">
    <source>
        <dbReference type="EMBL" id="THU68909.1"/>
    </source>
</evidence>
<dbReference type="GO" id="GO:0003676">
    <property type="term" value="F:nucleic acid binding"/>
    <property type="evidence" value="ECO:0007669"/>
    <property type="project" value="InterPro"/>
</dbReference>
<proteinExistence type="inferred from homology"/>
<dbReference type="InterPro" id="IPR038538">
    <property type="entry name" value="MTERF_sf"/>
</dbReference>
<dbReference type="STRING" id="52838.A0A4S8K2F4"/>
<dbReference type="Gene3D" id="1.25.70.10">
    <property type="entry name" value="Transcription termination factor 3, mitochondrial"/>
    <property type="match status" value="1"/>
</dbReference>
<name>A0A4S8K2F4_MUSBA</name>
<dbReference type="AlphaFoldDB" id="A0A4S8K2F4"/>
<dbReference type="Proteomes" id="UP000317650">
    <property type="component" value="Chromosome 8"/>
</dbReference>
<comment type="caution">
    <text evidence="4">The sequence shown here is derived from an EMBL/GenBank/DDBJ whole genome shotgun (WGS) entry which is preliminary data.</text>
</comment>
<dbReference type="EMBL" id="PYDT01000002">
    <property type="protein sequence ID" value="THU68909.1"/>
    <property type="molecule type" value="Genomic_DNA"/>
</dbReference>